<evidence type="ECO:0000256" key="3">
    <source>
        <dbReference type="ARBA" id="ARBA00022679"/>
    </source>
</evidence>
<evidence type="ECO:0000256" key="2">
    <source>
        <dbReference type="ARBA" id="ARBA00022478"/>
    </source>
</evidence>
<evidence type="ECO:0000259" key="9">
    <source>
        <dbReference type="Pfam" id="PF04552"/>
    </source>
</evidence>
<keyword evidence="5" id="KW-0805">Transcription regulation</keyword>
<dbReference type="STRING" id="1423810.FD19_GL001041"/>
<organism evidence="11 12">
    <name type="scientific">Lacticaseibacillus thailandensis DSM 22698 = JCM 13996</name>
    <dbReference type="NCBI Taxonomy" id="1423810"/>
    <lineage>
        <taxon>Bacteria</taxon>
        <taxon>Bacillati</taxon>
        <taxon>Bacillota</taxon>
        <taxon>Bacilli</taxon>
        <taxon>Lactobacillales</taxon>
        <taxon>Lactobacillaceae</taxon>
        <taxon>Lacticaseibacillus</taxon>
    </lineage>
</organism>
<evidence type="ECO:0000256" key="8">
    <source>
        <dbReference type="ARBA" id="ARBA00023163"/>
    </source>
</evidence>
<dbReference type="PANTHER" id="PTHR32248:SF4">
    <property type="entry name" value="RNA POLYMERASE SIGMA-54 FACTOR"/>
    <property type="match status" value="1"/>
</dbReference>
<dbReference type="PROSITE" id="PS50044">
    <property type="entry name" value="SIGMA54_3"/>
    <property type="match status" value="1"/>
</dbReference>
<proteinExistence type="inferred from homology"/>
<dbReference type="PANTHER" id="PTHR32248">
    <property type="entry name" value="RNA POLYMERASE SIGMA-54 FACTOR"/>
    <property type="match status" value="1"/>
</dbReference>
<dbReference type="Pfam" id="PF00309">
    <property type="entry name" value="Sigma54_AID"/>
    <property type="match status" value="1"/>
</dbReference>
<dbReference type="InterPro" id="IPR007634">
    <property type="entry name" value="RNA_pol_sigma_54_DNA-bd"/>
</dbReference>
<name>A0A0R2CGM8_9LACO</name>
<evidence type="ECO:0000256" key="5">
    <source>
        <dbReference type="ARBA" id="ARBA00023015"/>
    </source>
</evidence>
<dbReference type="PATRIC" id="fig|1423810.4.peg.1068"/>
<reference evidence="11 12" key="1">
    <citation type="journal article" date="2015" name="Genome Announc.">
        <title>Expanding the biotechnology potential of lactobacilli through comparative genomics of 213 strains and associated genera.</title>
        <authorList>
            <person name="Sun Z."/>
            <person name="Harris H.M."/>
            <person name="McCann A."/>
            <person name="Guo C."/>
            <person name="Argimon S."/>
            <person name="Zhang W."/>
            <person name="Yang X."/>
            <person name="Jeffery I.B."/>
            <person name="Cooney J.C."/>
            <person name="Kagawa T.F."/>
            <person name="Liu W."/>
            <person name="Song Y."/>
            <person name="Salvetti E."/>
            <person name="Wrobel A."/>
            <person name="Rasinkangas P."/>
            <person name="Parkhill J."/>
            <person name="Rea M.C."/>
            <person name="O'Sullivan O."/>
            <person name="Ritari J."/>
            <person name="Douillard F.P."/>
            <person name="Paul Ross R."/>
            <person name="Yang R."/>
            <person name="Briner A.E."/>
            <person name="Felis G.E."/>
            <person name="de Vos W.M."/>
            <person name="Barrangou R."/>
            <person name="Klaenhammer T.R."/>
            <person name="Caufield P.W."/>
            <person name="Cui Y."/>
            <person name="Zhang H."/>
            <person name="O'Toole P.W."/>
        </authorList>
    </citation>
    <scope>NUCLEOTIDE SEQUENCE [LARGE SCALE GENOMIC DNA]</scope>
    <source>
        <strain evidence="11 12">DSM 22698</strain>
    </source>
</reference>
<evidence type="ECO:0000256" key="7">
    <source>
        <dbReference type="ARBA" id="ARBA00023125"/>
    </source>
</evidence>
<evidence type="ECO:0000256" key="1">
    <source>
        <dbReference type="ARBA" id="ARBA00008798"/>
    </source>
</evidence>
<dbReference type="PROSITE" id="PS00718">
    <property type="entry name" value="SIGMA54_2"/>
    <property type="match status" value="1"/>
</dbReference>
<dbReference type="GO" id="GO:0006352">
    <property type="term" value="P:DNA-templated transcription initiation"/>
    <property type="evidence" value="ECO:0007669"/>
    <property type="project" value="InterPro"/>
</dbReference>
<dbReference type="GO" id="GO:0016987">
    <property type="term" value="F:sigma factor activity"/>
    <property type="evidence" value="ECO:0007669"/>
    <property type="project" value="UniProtKB-KW"/>
</dbReference>
<dbReference type="Pfam" id="PF04963">
    <property type="entry name" value="Sigma54_CBD"/>
    <property type="match status" value="1"/>
</dbReference>
<dbReference type="GO" id="GO:0003677">
    <property type="term" value="F:DNA binding"/>
    <property type="evidence" value="ECO:0007669"/>
    <property type="project" value="UniProtKB-KW"/>
</dbReference>
<comment type="caution">
    <text evidence="11">The sequence shown here is derived from an EMBL/GenBank/DDBJ whole genome shotgun (WGS) entry which is preliminary data.</text>
</comment>
<keyword evidence="3" id="KW-0808">Transferase</keyword>
<evidence type="ECO:0000313" key="11">
    <source>
        <dbReference type="EMBL" id="KRM87531.1"/>
    </source>
</evidence>
<sequence>MKLEQSIRQSQRLLLSQTMQQSLKVLQMDGFSLREYLNDLSMSNPLVDVPASSDIDVSNFEPGTASTYDNLYDYLNMQVELRYSDKPLRKVVTALIQNLDHDGLLQVDEERFIAEQGINQVQFLDALTLLQSLDPPGVGGRTLQEVLVVQARMLPDCPPLVTEILTNHYWNFLHNDVHRILTTTDATVDEFLQAKAIIGGFTAHPGAGFGDEQTQYRIPDIKVRPNEGGYRVYLTKAGRPQLVFNTDEYDELRQRGDEQLQSYLGNLAEEYHSVKRILQRREDTIGLVAQYVVGVQWPYLNREQGFINELLLRDVASAVGASESTVSRALKDEYIDSPRGVLPMNSLLTRRSTSKEEHSADNELMHGIRTIVEGEDPQKPLSDQKIADALEKQGIKIARRTVAKYRGVMGIADKKMRKK</sequence>
<dbReference type="Proteomes" id="UP000051789">
    <property type="component" value="Unassembled WGS sequence"/>
</dbReference>
<dbReference type="PRINTS" id="PR00045">
    <property type="entry name" value="SIGMA54FCT"/>
</dbReference>
<gene>
    <name evidence="11" type="ORF">FD19_GL001041</name>
</gene>
<dbReference type="AlphaFoldDB" id="A0A0R2CGM8"/>
<feature type="domain" description="RNA polymerase sigma factor 54 DNA-binding" evidence="9">
    <location>
        <begin position="262"/>
        <end position="418"/>
    </location>
</feature>
<protein>
    <submittedName>
        <fullName evidence="11">Sigma 54 transcription factor</fullName>
    </submittedName>
</protein>
<evidence type="ECO:0000259" key="10">
    <source>
        <dbReference type="Pfam" id="PF04963"/>
    </source>
</evidence>
<keyword evidence="7" id="KW-0238">DNA-binding</keyword>
<feature type="domain" description="RNA polymerase sigma factor 54 core-binding" evidence="10">
    <location>
        <begin position="66"/>
        <end position="246"/>
    </location>
</feature>
<keyword evidence="8" id="KW-0804">Transcription</keyword>
<dbReference type="InterPro" id="IPR000394">
    <property type="entry name" value="RNA_pol_sigma_54"/>
</dbReference>
<dbReference type="InterPro" id="IPR007046">
    <property type="entry name" value="RNA_pol_sigma_54_core-bd"/>
</dbReference>
<dbReference type="Gene3D" id="1.10.10.60">
    <property type="entry name" value="Homeodomain-like"/>
    <property type="match status" value="1"/>
</dbReference>
<keyword evidence="6" id="KW-0731">Sigma factor</keyword>
<dbReference type="GO" id="GO:0000428">
    <property type="term" value="C:DNA-directed RNA polymerase complex"/>
    <property type="evidence" value="ECO:0007669"/>
    <property type="project" value="UniProtKB-KW"/>
</dbReference>
<evidence type="ECO:0000256" key="6">
    <source>
        <dbReference type="ARBA" id="ARBA00023082"/>
    </source>
</evidence>
<dbReference type="GO" id="GO:0016779">
    <property type="term" value="F:nucleotidyltransferase activity"/>
    <property type="evidence" value="ECO:0007669"/>
    <property type="project" value="UniProtKB-KW"/>
</dbReference>
<keyword evidence="12" id="KW-1185">Reference proteome</keyword>
<keyword evidence="2" id="KW-0240">DNA-directed RNA polymerase</keyword>
<dbReference type="PIRSF" id="PIRSF000774">
    <property type="entry name" value="RpoN"/>
    <property type="match status" value="1"/>
</dbReference>
<keyword evidence="4" id="KW-0548">Nucleotidyltransferase</keyword>
<dbReference type="RefSeq" id="WP_056969236.1">
    <property type="nucleotide sequence ID" value="NZ_AYZK01000002.1"/>
</dbReference>
<dbReference type="Gene3D" id="1.10.10.1330">
    <property type="entry name" value="RNA polymerase sigma-54 factor, core-binding domain"/>
    <property type="match status" value="1"/>
</dbReference>
<dbReference type="GO" id="GO:0001216">
    <property type="term" value="F:DNA-binding transcription activator activity"/>
    <property type="evidence" value="ECO:0007669"/>
    <property type="project" value="InterPro"/>
</dbReference>
<evidence type="ECO:0000313" key="12">
    <source>
        <dbReference type="Proteomes" id="UP000051789"/>
    </source>
</evidence>
<accession>A0A0R2CGM8</accession>
<dbReference type="Pfam" id="PF04552">
    <property type="entry name" value="Sigma54_DBD"/>
    <property type="match status" value="1"/>
</dbReference>
<comment type="similarity">
    <text evidence="1">Belongs to the sigma-54 factor family.</text>
</comment>
<dbReference type="InterPro" id="IPR038709">
    <property type="entry name" value="RpoN_core-bd_sf"/>
</dbReference>
<evidence type="ECO:0000256" key="4">
    <source>
        <dbReference type="ARBA" id="ARBA00022695"/>
    </source>
</evidence>
<dbReference type="EMBL" id="AYZK01000002">
    <property type="protein sequence ID" value="KRM87531.1"/>
    <property type="molecule type" value="Genomic_DNA"/>
</dbReference>
<dbReference type="NCBIfam" id="TIGR02395">
    <property type="entry name" value="rpoN_sigma"/>
    <property type="match status" value="1"/>
</dbReference>